<keyword evidence="2" id="KW-1185">Reference proteome</keyword>
<organism evidence="1 2">
    <name type="scientific">Pseudomonas moorei</name>
    <dbReference type="NCBI Taxonomy" id="395599"/>
    <lineage>
        <taxon>Bacteria</taxon>
        <taxon>Pseudomonadati</taxon>
        <taxon>Pseudomonadota</taxon>
        <taxon>Gammaproteobacteria</taxon>
        <taxon>Pseudomonadales</taxon>
        <taxon>Pseudomonadaceae</taxon>
        <taxon>Pseudomonas</taxon>
    </lineage>
</organism>
<dbReference type="Proteomes" id="UP000199570">
    <property type="component" value="Unassembled WGS sequence"/>
</dbReference>
<evidence type="ECO:0000313" key="1">
    <source>
        <dbReference type="EMBL" id="SDQ73403.1"/>
    </source>
</evidence>
<dbReference type="EMBL" id="FNKJ01000003">
    <property type="protein sequence ID" value="SDQ73403.1"/>
    <property type="molecule type" value="Genomic_DNA"/>
</dbReference>
<evidence type="ECO:0000313" key="2">
    <source>
        <dbReference type="Proteomes" id="UP000199570"/>
    </source>
</evidence>
<dbReference type="RefSeq" id="WP_090319783.1">
    <property type="nucleotide sequence ID" value="NZ_FNKJ01000003.1"/>
</dbReference>
<sequence length="161" mass="17098">MRPTLVIKSVLILMLANGAVAFNAQASTFFNEFNRMNNSCDALRSQAGNALEEPSGNELLTLGNGLGVPSLVTDVYFDGAQSAKFSSVVHHSGSMESVNVPACDGLMAGTTNDQVMVDLKNQVTELTGITNQPKAVPLSAVAWLFSSALFGFIMVANRRKV</sequence>
<dbReference type="OrthoDB" id="7030861at2"/>
<dbReference type="AlphaFoldDB" id="A0A1H1DAC8"/>
<protein>
    <submittedName>
        <fullName evidence="1">Uncharacterized protein</fullName>
    </submittedName>
</protein>
<gene>
    <name evidence="1" type="ORF">SAMN04490195_1631</name>
</gene>
<accession>A0A1H1DAC8</accession>
<reference evidence="2" key="1">
    <citation type="submission" date="2016-10" db="EMBL/GenBank/DDBJ databases">
        <authorList>
            <person name="Varghese N."/>
            <person name="Submissions S."/>
        </authorList>
    </citation>
    <scope>NUCLEOTIDE SEQUENCE [LARGE SCALE GENOMIC DNA]</scope>
    <source>
        <strain evidence="2">BS3775</strain>
    </source>
</reference>
<proteinExistence type="predicted"/>
<name>A0A1H1DAC8_9PSED</name>